<keyword evidence="5" id="KW-0378">Hydrolase</keyword>
<feature type="coiled-coil region" evidence="2">
    <location>
        <begin position="214"/>
        <end position="241"/>
    </location>
</feature>
<dbReference type="Proteomes" id="UP000188298">
    <property type="component" value="Chromosome"/>
</dbReference>
<dbReference type="Pfam" id="PF04607">
    <property type="entry name" value="RelA_SpoT"/>
    <property type="match status" value="1"/>
</dbReference>
<dbReference type="InterPro" id="IPR045865">
    <property type="entry name" value="ACT-like_dom_sf"/>
</dbReference>
<dbReference type="FunFam" id="3.10.20.30:FF:000002">
    <property type="entry name" value="GTP pyrophosphokinase (RelA/SpoT)"/>
    <property type="match status" value="1"/>
</dbReference>
<dbReference type="GO" id="GO:0015969">
    <property type="term" value="P:guanosine tetraphosphate metabolic process"/>
    <property type="evidence" value="ECO:0007669"/>
    <property type="project" value="InterPro"/>
</dbReference>
<dbReference type="CDD" id="cd00077">
    <property type="entry name" value="HDc"/>
    <property type="match status" value="1"/>
</dbReference>
<dbReference type="SUPFAM" id="SSF81301">
    <property type="entry name" value="Nucleotidyltransferase"/>
    <property type="match status" value="1"/>
</dbReference>
<evidence type="ECO:0000259" key="4">
    <source>
        <dbReference type="SMART" id="SM00954"/>
    </source>
</evidence>
<dbReference type="SUPFAM" id="SSF109604">
    <property type="entry name" value="HD-domain/PDEase-like"/>
    <property type="match status" value="1"/>
</dbReference>
<organism evidence="5 6">
    <name type="scientific">Helicobacter bilis</name>
    <dbReference type="NCBI Taxonomy" id="37372"/>
    <lineage>
        <taxon>Bacteria</taxon>
        <taxon>Pseudomonadati</taxon>
        <taxon>Campylobacterota</taxon>
        <taxon>Epsilonproteobacteria</taxon>
        <taxon>Campylobacterales</taxon>
        <taxon>Helicobacteraceae</taxon>
        <taxon>Helicobacter</taxon>
    </lineage>
</organism>
<dbReference type="PANTHER" id="PTHR21262">
    <property type="entry name" value="GUANOSINE-3',5'-BIS DIPHOSPHATE 3'-PYROPHOSPHOHYDROLASE"/>
    <property type="match status" value="1"/>
</dbReference>
<dbReference type="SUPFAM" id="SSF81271">
    <property type="entry name" value="TGS-like"/>
    <property type="match status" value="1"/>
</dbReference>
<dbReference type="GO" id="GO:0005886">
    <property type="term" value="C:plasma membrane"/>
    <property type="evidence" value="ECO:0007669"/>
    <property type="project" value="TreeGrafter"/>
</dbReference>
<dbReference type="NCBIfam" id="TIGR00691">
    <property type="entry name" value="spoT_relA"/>
    <property type="match status" value="1"/>
</dbReference>
<dbReference type="Gene3D" id="3.10.20.30">
    <property type="match status" value="1"/>
</dbReference>
<reference evidence="5 6" key="1">
    <citation type="submission" date="2017-02" db="EMBL/GenBank/DDBJ databases">
        <title>Whole genome sequencing of Helicobacter bilis strain AAQJH.</title>
        <authorList>
            <person name="Conlan S."/>
            <person name="Thomas P.J."/>
            <person name="Mullikin J."/>
            <person name="Palmore T.N."/>
            <person name="Frank K.M."/>
            <person name="Segre J.A."/>
        </authorList>
    </citation>
    <scope>NUCLEOTIDE SEQUENCE [LARGE SCALE GENOMIC DNA]</scope>
    <source>
        <strain evidence="5 6">AAQJH</strain>
    </source>
</reference>
<evidence type="ECO:0000259" key="3">
    <source>
        <dbReference type="SMART" id="SM00471"/>
    </source>
</evidence>
<proteinExistence type="inferred from homology"/>
<dbReference type="RefSeq" id="WP_077388123.1">
    <property type="nucleotide sequence ID" value="NZ_CP019645.1"/>
</dbReference>
<evidence type="ECO:0000256" key="2">
    <source>
        <dbReference type="SAM" id="Coils"/>
    </source>
</evidence>
<dbReference type="GO" id="GO:0042594">
    <property type="term" value="P:response to starvation"/>
    <property type="evidence" value="ECO:0007669"/>
    <property type="project" value="TreeGrafter"/>
</dbReference>
<dbReference type="GO" id="GO:0008728">
    <property type="term" value="F:GTP diphosphokinase activity"/>
    <property type="evidence" value="ECO:0007669"/>
    <property type="project" value="TreeGrafter"/>
</dbReference>
<comment type="function">
    <text evidence="1">In eubacteria ppGpp (guanosine 3'-diphosphate 5'-diphosphate) is a mediator of the stringent response that coordinates a variety of cellular activities in response to changes in nutritional abundance.</text>
</comment>
<feature type="domain" description="RelA/SpoT" evidence="4">
    <location>
        <begin position="253"/>
        <end position="362"/>
    </location>
</feature>
<dbReference type="InterPro" id="IPR043519">
    <property type="entry name" value="NT_sf"/>
</dbReference>
<dbReference type="InterPro" id="IPR012675">
    <property type="entry name" value="Beta-grasp_dom_sf"/>
</dbReference>
<dbReference type="InterPro" id="IPR007685">
    <property type="entry name" value="RelA_SpoT"/>
</dbReference>
<dbReference type="KEGG" id="hbl:XJ32_01490"/>
<dbReference type="Pfam" id="PF13328">
    <property type="entry name" value="HD_4"/>
    <property type="match status" value="1"/>
</dbReference>
<dbReference type="CDD" id="cd02116">
    <property type="entry name" value="ACT"/>
    <property type="match status" value="1"/>
</dbReference>
<dbReference type="InterPro" id="IPR004095">
    <property type="entry name" value="TGS"/>
</dbReference>
<dbReference type="SMART" id="SM00471">
    <property type="entry name" value="HDc"/>
    <property type="match status" value="1"/>
</dbReference>
<dbReference type="InterPro" id="IPR003607">
    <property type="entry name" value="HD/PDEase_dom"/>
</dbReference>
<dbReference type="GO" id="GO:0008893">
    <property type="term" value="F:guanosine-3',5'-bis(diphosphate) 3'-diphosphatase activity"/>
    <property type="evidence" value="ECO:0007669"/>
    <property type="project" value="TreeGrafter"/>
</dbReference>
<dbReference type="CDD" id="cd05399">
    <property type="entry name" value="NT_Rel-Spo_like"/>
    <property type="match status" value="1"/>
</dbReference>
<keyword evidence="2" id="KW-0175">Coiled coil</keyword>
<dbReference type="SUPFAM" id="SSF55021">
    <property type="entry name" value="ACT-like"/>
    <property type="match status" value="1"/>
</dbReference>
<protein>
    <submittedName>
        <fullName evidence="5">Penta-phosphate guanosine-3'-pyrophosphohydrolase</fullName>
    </submittedName>
</protein>
<evidence type="ECO:0000256" key="1">
    <source>
        <dbReference type="RuleBase" id="RU003847"/>
    </source>
</evidence>
<evidence type="ECO:0000313" key="5">
    <source>
        <dbReference type="EMBL" id="AQQ58991.1"/>
    </source>
</evidence>
<dbReference type="Gene3D" id="3.30.460.10">
    <property type="entry name" value="Beta Polymerase, domain 2"/>
    <property type="match status" value="1"/>
</dbReference>
<dbReference type="SMART" id="SM00954">
    <property type="entry name" value="RelA_SpoT"/>
    <property type="match status" value="1"/>
</dbReference>
<sequence>MDFFDNLAQIETIEDALKQLESLQTITPKIVKAIEDAQRFHEGQLRKSGIPYVVHPICVACIVAHYGGDEAMVCAALLHDIVEDTLCEIDYIHESYGEEVGALVDALTKIVEIRNEELTSDTSNEKLVAQALSFRKMLIASIQDARVLVIKISDRMHNMLTLDALSTAKQIRIAEETLVVYAPIAHRLGMSSLKNELEDKSFYYIYSDSYNKIQEEKNAKRQNLELRLNDFTQKISKLLLNNGFLRDSFEIQSRIKRNYSIHLKMQRKGISMDEMLDLLAVRIIVKNQIDCYRALGIVHINLNPIPSRLKDYIALPKENGYQTIHTTVFDDGAVYEVQIRTYDMHKSAEMGMAAHWKYKSGSVSPNLNWLKDMKESSSVSKSAEEFYEVTKNDLYREDIVVFGPDGKTFSLPVGSVVLDYAYAVHSDVGDMAEKAFVNNQRVSLLQKLKSGDIVKIEKGEVAQTRCTWIDSVKTSKAKIHMRTMCHNKIKEIDKKVAINILTTIFDKEHKFFGEFIRNHNLEDRIGQAATDLTFLQEIKNDFKREYKIDNSFFAFMRFKTLNLKEQKFDNLILHTNRNISELIFDHCCHPKFGDSVVAIKNGQRAIVHHKLCDKANERINQGVNQLFVTWAKHAKVSFRVIVSFENKNGAIAEFLTTLAKHNYNVIKVEYDGHKNSFSPVCEVIIESDQKDTKIIKEALQKKYRIIKFVNLKDAYQE</sequence>
<dbReference type="EMBL" id="CP019645">
    <property type="protein sequence ID" value="AQQ58991.1"/>
    <property type="molecule type" value="Genomic_DNA"/>
</dbReference>
<feature type="domain" description="HD/PDEase" evidence="3">
    <location>
        <begin position="48"/>
        <end position="168"/>
    </location>
</feature>
<gene>
    <name evidence="5" type="ORF">XJ32_01490</name>
</gene>
<dbReference type="InterPro" id="IPR004811">
    <property type="entry name" value="RelA/Spo_fam"/>
</dbReference>
<name>A0A1Q2LEY7_9HELI</name>
<dbReference type="Gene3D" id="1.10.3210.10">
    <property type="entry name" value="Hypothetical protein af1432"/>
    <property type="match status" value="1"/>
</dbReference>
<dbReference type="InterPro" id="IPR012676">
    <property type="entry name" value="TGS-like"/>
</dbReference>
<evidence type="ECO:0000313" key="6">
    <source>
        <dbReference type="Proteomes" id="UP000188298"/>
    </source>
</evidence>
<dbReference type="Pfam" id="PF02824">
    <property type="entry name" value="TGS"/>
    <property type="match status" value="1"/>
</dbReference>
<dbReference type="AlphaFoldDB" id="A0A1Q2LEY7"/>
<accession>A0A1Q2LEY7</accession>
<comment type="similarity">
    <text evidence="1">Belongs to the relA/spoT family.</text>
</comment>
<dbReference type="PANTHER" id="PTHR21262:SF36">
    <property type="entry name" value="BIFUNCTIONAL (P)PPGPP SYNTHASE_HYDROLASE SPOT"/>
    <property type="match status" value="1"/>
</dbReference>
<dbReference type="FunFam" id="1.10.3210.10:FF:000001">
    <property type="entry name" value="GTP pyrophosphokinase RelA"/>
    <property type="match status" value="1"/>
</dbReference>